<gene>
    <name evidence="1" type="ORF">Ana3638_23475</name>
</gene>
<reference evidence="1 2" key="1">
    <citation type="submission" date="2020-01" db="EMBL/GenBank/DDBJ databases">
        <title>Genome analysis of Anaerocolumna sp. CBA3638.</title>
        <authorList>
            <person name="Kim J."/>
            <person name="Roh S.W."/>
        </authorList>
    </citation>
    <scope>NUCLEOTIDE SEQUENCE [LARGE SCALE GENOMIC DNA]</scope>
    <source>
        <strain evidence="1 2">CBA3638</strain>
    </source>
</reference>
<dbReference type="Proteomes" id="UP000464314">
    <property type="component" value="Chromosome"/>
</dbReference>
<dbReference type="KEGG" id="anr:Ana3638_23475"/>
<evidence type="ECO:0000313" key="1">
    <source>
        <dbReference type="EMBL" id="QHQ63371.1"/>
    </source>
</evidence>
<dbReference type="RefSeq" id="WP_161840193.1">
    <property type="nucleotide sequence ID" value="NZ_CP048000.1"/>
</dbReference>
<accession>A0A6P1TTT2</accession>
<organism evidence="1 2">
    <name type="scientific">Anaerocolumna sedimenticola</name>
    <dbReference type="NCBI Taxonomy" id="2696063"/>
    <lineage>
        <taxon>Bacteria</taxon>
        <taxon>Bacillati</taxon>
        <taxon>Bacillota</taxon>
        <taxon>Clostridia</taxon>
        <taxon>Lachnospirales</taxon>
        <taxon>Lachnospiraceae</taxon>
        <taxon>Anaerocolumna</taxon>
    </lineage>
</organism>
<evidence type="ECO:0000313" key="2">
    <source>
        <dbReference type="Proteomes" id="UP000464314"/>
    </source>
</evidence>
<dbReference type="AlphaFoldDB" id="A0A6P1TTT2"/>
<sequence length="223" mass="25211">MKLELLNKFIETIKFQSKHPLPLTVETFKALADAVVPKTSELSVGALKLHTQDYLIWTLNHFVTLVFVKKGIPVPLANATADMLNIAANELIKKDGNIKPICSDVISEKGAFAALEPNDRIRAISLLEKLQLDLTNLPIPFYQNKGNVLAVTRLLTSLTTFGYYSEWSAFDSTRFVTPEKRIIEEFPAGWKEVGYPGISKGYHALRGYLFDQFEEQEKQEYDD</sequence>
<dbReference type="EMBL" id="CP048000">
    <property type="protein sequence ID" value="QHQ63371.1"/>
    <property type="molecule type" value="Genomic_DNA"/>
</dbReference>
<keyword evidence="2" id="KW-1185">Reference proteome</keyword>
<name>A0A6P1TTT2_9FIRM</name>
<protein>
    <submittedName>
        <fullName evidence="1">Uncharacterized protein</fullName>
    </submittedName>
</protein>
<proteinExistence type="predicted"/>